<dbReference type="AlphaFoldDB" id="A0A845LAR1"/>
<dbReference type="PANTHER" id="PTHR40453">
    <property type="entry name" value="PROTEIN YOEF"/>
    <property type="match status" value="1"/>
</dbReference>
<evidence type="ECO:0000313" key="3">
    <source>
        <dbReference type="Proteomes" id="UP000471031"/>
    </source>
</evidence>
<reference evidence="2 3" key="1">
    <citation type="submission" date="2020-01" db="EMBL/GenBank/DDBJ databases">
        <title>Whole genome sequence of Heliobacterium gestii DSM 11169.</title>
        <authorList>
            <person name="Kyndt J.A."/>
            <person name="Meyer T.E."/>
        </authorList>
    </citation>
    <scope>NUCLEOTIDE SEQUENCE [LARGE SCALE GENOMIC DNA]</scope>
    <source>
        <strain evidence="2 3">DSM 11169</strain>
    </source>
</reference>
<evidence type="ECO:0000313" key="2">
    <source>
        <dbReference type="EMBL" id="MZP42394.1"/>
    </source>
</evidence>
<keyword evidence="3" id="KW-1185">Reference proteome</keyword>
<dbReference type="GO" id="GO:0005524">
    <property type="term" value="F:ATP binding"/>
    <property type="evidence" value="ECO:0007669"/>
    <property type="project" value="InterPro"/>
</dbReference>
<dbReference type="RefSeq" id="WP_161260958.1">
    <property type="nucleotide sequence ID" value="NZ_JAFBDC010000006.1"/>
</dbReference>
<protein>
    <submittedName>
        <fullName evidence="2">Ethanolamine utilization protein EutP</fullName>
    </submittedName>
</protein>
<proteinExistence type="predicted"/>
<evidence type="ECO:0000256" key="1">
    <source>
        <dbReference type="SAM" id="MobiDB-lite"/>
    </source>
</evidence>
<gene>
    <name evidence="2" type="ORF">GTO89_04975</name>
</gene>
<dbReference type="PIRSF" id="PIRSF036409">
    <property type="entry name" value="EutP_PduV"/>
    <property type="match status" value="1"/>
</dbReference>
<dbReference type="InterPro" id="IPR012381">
    <property type="entry name" value="EutP_PduV"/>
</dbReference>
<dbReference type="Pfam" id="PF10662">
    <property type="entry name" value="PduV-EutP"/>
    <property type="match status" value="2"/>
</dbReference>
<dbReference type="SUPFAM" id="SSF52540">
    <property type="entry name" value="P-loop containing nucleoside triphosphate hydrolases"/>
    <property type="match status" value="1"/>
</dbReference>
<dbReference type="OrthoDB" id="6179at2"/>
<sequence length="181" mass="19442">MKRVMLIGTVGAGKTTLIQALQRLADGVGEGRTEELSQEPVEKPTEKPTEKLAEERSAGKAAKTQMILYHDSMIDTPGEYIQSPRFYAALQVTAADAAMILLVHDGTKRSVSIPPGFAGMFACPVIGVVTKIDRPEADQQTAAARLKQAGIKESMFFVSARTGEGLAELHTFLAERGCNHG</sequence>
<dbReference type="Proteomes" id="UP000471031">
    <property type="component" value="Unassembled WGS sequence"/>
</dbReference>
<dbReference type="PANTHER" id="PTHR40453:SF1">
    <property type="entry name" value="PROTEIN YOEF"/>
    <property type="match status" value="1"/>
</dbReference>
<name>A0A845LAR1_HELGE</name>
<dbReference type="EMBL" id="WXEX01000003">
    <property type="protein sequence ID" value="MZP42394.1"/>
    <property type="molecule type" value="Genomic_DNA"/>
</dbReference>
<dbReference type="GO" id="GO:0006576">
    <property type="term" value="P:biogenic amine metabolic process"/>
    <property type="evidence" value="ECO:0007669"/>
    <property type="project" value="InterPro"/>
</dbReference>
<organism evidence="2 3">
    <name type="scientific">Heliomicrobium gestii</name>
    <name type="common">Heliobacterium gestii</name>
    <dbReference type="NCBI Taxonomy" id="2699"/>
    <lineage>
        <taxon>Bacteria</taxon>
        <taxon>Bacillati</taxon>
        <taxon>Bacillota</taxon>
        <taxon>Clostridia</taxon>
        <taxon>Eubacteriales</taxon>
        <taxon>Heliobacteriaceae</taxon>
        <taxon>Heliomicrobium</taxon>
    </lineage>
</organism>
<comment type="caution">
    <text evidence="2">The sequence shown here is derived from an EMBL/GenBank/DDBJ whole genome shotgun (WGS) entry which is preliminary data.</text>
</comment>
<dbReference type="InterPro" id="IPR027417">
    <property type="entry name" value="P-loop_NTPase"/>
</dbReference>
<feature type="region of interest" description="Disordered" evidence="1">
    <location>
        <begin position="29"/>
        <end position="57"/>
    </location>
</feature>
<dbReference type="Gene3D" id="3.40.50.300">
    <property type="entry name" value="P-loop containing nucleotide triphosphate hydrolases"/>
    <property type="match status" value="1"/>
</dbReference>
<dbReference type="CDD" id="cd00882">
    <property type="entry name" value="Ras_like_GTPase"/>
    <property type="match status" value="1"/>
</dbReference>
<accession>A0A845LAR1</accession>